<reference evidence="2" key="1">
    <citation type="submission" date="2016-10" db="EMBL/GenBank/DDBJ databases">
        <title>Comparative genomics uncovers the prolific and rare metabolic potential of the cyanobacterial genus Moorea.</title>
        <authorList>
            <person name="Leao T."/>
            <person name="Castelao G."/>
            <person name="Korobeynikov A."/>
            <person name="Monroe E.A."/>
            <person name="Podell S."/>
            <person name="Glukhov E."/>
            <person name="Allen E."/>
            <person name="Gerwick W.H."/>
            <person name="Gerwick L."/>
        </authorList>
    </citation>
    <scope>NUCLEOTIDE SEQUENCE [LARGE SCALE GENOMIC DNA]</scope>
    <source>
        <strain evidence="2">JHB</strain>
    </source>
</reference>
<gene>
    <name evidence="1" type="ORF">BJP36_34790</name>
</gene>
<name>A0A1D9G9M2_MOOP1</name>
<dbReference type="Pfam" id="PF01501">
    <property type="entry name" value="Glyco_transf_8"/>
    <property type="match status" value="1"/>
</dbReference>
<dbReference type="InterPro" id="IPR029044">
    <property type="entry name" value="Nucleotide-diphossugar_trans"/>
</dbReference>
<organism evidence="1 2">
    <name type="scientific">Moorena producens (strain JHB)</name>
    <dbReference type="NCBI Taxonomy" id="1454205"/>
    <lineage>
        <taxon>Bacteria</taxon>
        <taxon>Bacillati</taxon>
        <taxon>Cyanobacteriota</taxon>
        <taxon>Cyanophyceae</taxon>
        <taxon>Coleofasciculales</taxon>
        <taxon>Coleofasciculaceae</taxon>
        <taxon>Moorena</taxon>
    </lineage>
</organism>
<dbReference type="SUPFAM" id="SSF53448">
    <property type="entry name" value="Nucleotide-diphospho-sugar transferases"/>
    <property type="match status" value="1"/>
</dbReference>
<dbReference type="GO" id="GO:0016757">
    <property type="term" value="F:glycosyltransferase activity"/>
    <property type="evidence" value="ECO:0007669"/>
    <property type="project" value="InterPro"/>
</dbReference>
<dbReference type="InterPro" id="IPR002495">
    <property type="entry name" value="Glyco_trans_8"/>
</dbReference>
<dbReference type="Proteomes" id="UP000176944">
    <property type="component" value="Chromosome"/>
</dbReference>
<dbReference type="AlphaFoldDB" id="A0A1D9G9M2"/>
<dbReference type="Gene3D" id="3.90.550.10">
    <property type="entry name" value="Spore Coat Polysaccharide Biosynthesis Protein SpsA, Chain A"/>
    <property type="match status" value="1"/>
</dbReference>
<evidence type="ECO:0000313" key="1">
    <source>
        <dbReference type="EMBL" id="AOY84327.1"/>
    </source>
</evidence>
<sequence length="277" mass="32669">MKNQERVRVFIGSGEASLLERKVSIYSLRKHSHRELDIYVFNGTHNAIELNDDQPYLAPMSLRVKYRNTTEFSLYRYLIPQLCNYQGKAIYIDSDTICLTDIGELLDTPLNGCDFLVKRAYSSEAKDLWGLSVMLIDCQKCNFDLETYYDEIEQGLYSYPDLARMSPAFLAHHNYQIGELDPLWNVFDYYDKDTKLIHYTNLYTQPWKYTNHPYGDLWFQYFKEARDCGYITQNDIDLSLVRSYVRRDLLEGNFSTMAREIVSLKRAIKSVKKTSWF</sequence>
<dbReference type="EMBL" id="CP017708">
    <property type="protein sequence ID" value="AOY84327.1"/>
    <property type="molecule type" value="Genomic_DNA"/>
</dbReference>
<keyword evidence="1" id="KW-0808">Transferase</keyword>
<evidence type="ECO:0000313" key="2">
    <source>
        <dbReference type="Proteomes" id="UP000176944"/>
    </source>
</evidence>
<protein>
    <submittedName>
        <fullName evidence="1">Glycosyl transferase</fullName>
    </submittedName>
</protein>
<proteinExistence type="predicted"/>
<accession>A0A1D9G9M2</accession>